<dbReference type="Pfam" id="PF12836">
    <property type="entry name" value="HHH_3"/>
    <property type="match status" value="1"/>
</dbReference>
<evidence type="ECO:0000256" key="2">
    <source>
        <dbReference type="ARBA" id="ARBA00022723"/>
    </source>
</evidence>
<accession>A0A235BV09</accession>
<dbReference type="InterPro" id="IPR013785">
    <property type="entry name" value="Aldolase_TIM"/>
</dbReference>
<dbReference type="InterPro" id="IPR051675">
    <property type="entry name" value="Endo/Exo/Phosphatase_dom_1"/>
</dbReference>
<dbReference type="PANTHER" id="PTHR21180">
    <property type="entry name" value="ENDONUCLEASE/EXONUCLEASE/PHOSPHATASE FAMILY DOMAIN-CONTAINING PROTEIN 1"/>
    <property type="match status" value="1"/>
</dbReference>
<evidence type="ECO:0000259" key="5">
    <source>
        <dbReference type="PROSITE" id="PS51918"/>
    </source>
</evidence>
<dbReference type="Gene3D" id="1.10.150.320">
    <property type="entry name" value="Photosystem II 12 kDa extrinsic protein"/>
    <property type="match status" value="1"/>
</dbReference>
<dbReference type="SMART" id="SM00729">
    <property type="entry name" value="Elp3"/>
    <property type="match status" value="1"/>
</dbReference>
<dbReference type="SFLD" id="SFLDG01102">
    <property type="entry name" value="Uncharacterised_Radical_SAM_Su"/>
    <property type="match status" value="1"/>
</dbReference>
<dbReference type="PANTHER" id="PTHR21180:SF9">
    <property type="entry name" value="TYPE II SECRETION SYSTEM PROTEIN K"/>
    <property type="match status" value="1"/>
</dbReference>
<dbReference type="SFLD" id="SFLDS00029">
    <property type="entry name" value="Radical_SAM"/>
    <property type="match status" value="1"/>
</dbReference>
<evidence type="ECO:0000256" key="1">
    <source>
        <dbReference type="ARBA" id="ARBA00022691"/>
    </source>
</evidence>
<evidence type="ECO:0000313" key="7">
    <source>
        <dbReference type="Proteomes" id="UP000215215"/>
    </source>
</evidence>
<dbReference type="Pfam" id="PF04055">
    <property type="entry name" value="Radical_SAM"/>
    <property type="match status" value="1"/>
</dbReference>
<dbReference type="Gene3D" id="3.20.20.70">
    <property type="entry name" value="Aldolase class I"/>
    <property type="match status" value="1"/>
</dbReference>
<dbReference type="InterPro" id="IPR010994">
    <property type="entry name" value="RuvA_2-like"/>
</dbReference>
<keyword evidence="4" id="KW-0411">Iron-sulfur</keyword>
<keyword evidence="2" id="KW-0479">Metal-binding</keyword>
<sequence length="360" mass="41151">MKEICNTQGDDARFDSSGCILKDKKFPFVYPAKGEGVRYLFKVLLTNICENNCLYCVNRRDANCRRYNFSPKQLAEKFMEYYRGGIVSGFFLSSGIYKSPDRTQERIIETVKLLRTRYNYGGYIHTKILPGVSPQLIEEAIPFSNRISINLEAPGENYLSRISGDKNFARLISILREIARRKGSNFTITTQFVVGASGENDLVLLNLAERLYADFGLSRVYYSGFSPQPSTPLSGLSPCPRSRVRRLYQADFLVRGYNFKAEELAPSGLLPDVDPKLNWAESHPEKFPVEINEASYDELIRVPGIGPIIARRIIRVRREGRLTSLYELKKMRARVEKTLDFITLNGRYYGRKCRSLTPPN</sequence>
<evidence type="ECO:0000256" key="3">
    <source>
        <dbReference type="ARBA" id="ARBA00023004"/>
    </source>
</evidence>
<proteinExistence type="predicted"/>
<gene>
    <name evidence="6" type="ORF">CH333_05330</name>
</gene>
<dbReference type="AlphaFoldDB" id="A0A235BV09"/>
<dbReference type="GO" id="GO:0051536">
    <property type="term" value="F:iron-sulfur cluster binding"/>
    <property type="evidence" value="ECO:0007669"/>
    <property type="project" value="UniProtKB-KW"/>
</dbReference>
<dbReference type="InterPro" id="IPR023874">
    <property type="entry name" value="DNA_rSAM_put"/>
</dbReference>
<comment type="caution">
    <text evidence="6">The sequence shown here is derived from an EMBL/GenBank/DDBJ whole genome shotgun (WGS) entry which is preliminary data.</text>
</comment>
<evidence type="ECO:0000313" key="6">
    <source>
        <dbReference type="EMBL" id="OYD15597.1"/>
    </source>
</evidence>
<dbReference type="InterPro" id="IPR007197">
    <property type="entry name" value="rSAM"/>
</dbReference>
<dbReference type="SUPFAM" id="SSF102114">
    <property type="entry name" value="Radical SAM enzymes"/>
    <property type="match status" value="1"/>
</dbReference>
<dbReference type="PROSITE" id="PS51918">
    <property type="entry name" value="RADICAL_SAM"/>
    <property type="match status" value="1"/>
</dbReference>
<evidence type="ECO:0000256" key="4">
    <source>
        <dbReference type="ARBA" id="ARBA00023014"/>
    </source>
</evidence>
<dbReference type="Proteomes" id="UP000215215">
    <property type="component" value="Unassembled WGS sequence"/>
</dbReference>
<dbReference type="EMBL" id="NOZQ01000109">
    <property type="protein sequence ID" value="OYD15597.1"/>
    <property type="molecule type" value="Genomic_DNA"/>
</dbReference>
<dbReference type="InterPro" id="IPR058240">
    <property type="entry name" value="rSAM_sf"/>
</dbReference>
<keyword evidence="1" id="KW-0949">S-adenosyl-L-methionine</keyword>
<feature type="domain" description="Radical SAM core" evidence="5">
    <location>
        <begin position="35"/>
        <end position="263"/>
    </location>
</feature>
<dbReference type="GO" id="GO:0046872">
    <property type="term" value="F:metal ion binding"/>
    <property type="evidence" value="ECO:0007669"/>
    <property type="project" value="UniProtKB-KW"/>
</dbReference>
<reference evidence="6 7" key="1">
    <citation type="submission" date="2017-07" db="EMBL/GenBank/DDBJ databases">
        <title>Recovery of genomes from metagenomes via a dereplication, aggregation, and scoring strategy.</title>
        <authorList>
            <person name="Sieber C.M."/>
            <person name="Probst A.J."/>
            <person name="Sharrar A."/>
            <person name="Thomas B.C."/>
            <person name="Hess M."/>
            <person name="Tringe S.G."/>
            <person name="Banfield J.F."/>
        </authorList>
    </citation>
    <scope>NUCLEOTIDE SEQUENCE [LARGE SCALE GENOMIC DNA]</scope>
    <source>
        <strain evidence="6">JGI_Cruoil_03_44_89</strain>
    </source>
</reference>
<dbReference type="InterPro" id="IPR006638">
    <property type="entry name" value="Elp3/MiaA/NifB-like_rSAM"/>
</dbReference>
<dbReference type="GO" id="GO:0003824">
    <property type="term" value="F:catalytic activity"/>
    <property type="evidence" value="ECO:0007669"/>
    <property type="project" value="InterPro"/>
</dbReference>
<dbReference type="CDD" id="cd01335">
    <property type="entry name" value="Radical_SAM"/>
    <property type="match status" value="1"/>
</dbReference>
<protein>
    <recommendedName>
        <fullName evidence="5">Radical SAM core domain-containing protein</fullName>
    </recommendedName>
</protein>
<keyword evidence="3" id="KW-0408">Iron</keyword>
<name>A0A235BV09_UNCW3</name>
<organism evidence="6 7">
    <name type="scientific">candidate division WOR-3 bacterium JGI_Cruoil_03_44_89</name>
    <dbReference type="NCBI Taxonomy" id="1973748"/>
    <lineage>
        <taxon>Bacteria</taxon>
        <taxon>Bacteria division WOR-3</taxon>
    </lineage>
</organism>
<dbReference type="SUPFAM" id="SSF47781">
    <property type="entry name" value="RuvA domain 2-like"/>
    <property type="match status" value="1"/>
</dbReference>